<dbReference type="SUPFAM" id="SSF51316">
    <property type="entry name" value="Mss4-like"/>
    <property type="match status" value="1"/>
</dbReference>
<dbReference type="PIRSF" id="PIRSF033318">
    <property type="entry name" value="Formald_GSH"/>
    <property type="match status" value="1"/>
</dbReference>
<comment type="catalytic activity">
    <reaction evidence="5">
        <text>S-(hydroxymethyl)glutathione = glutathione + formaldehyde</text>
        <dbReference type="Rhea" id="RHEA:22488"/>
        <dbReference type="ChEBI" id="CHEBI:16842"/>
        <dbReference type="ChEBI" id="CHEBI:57925"/>
        <dbReference type="ChEBI" id="CHEBI:58758"/>
        <dbReference type="EC" id="4.4.1.22"/>
    </reaction>
</comment>
<comment type="pathway">
    <text evidence="5">One-carbon metabolism; formaldehyde degradation; formate from formaldehyde (glutathione route): step 1/3.</text>
</comment>
<feature type="binding site" evidence="5">
    <location>
        <position position="31"/>
    </location>
    <ligand>
        <name>Zn(2+)</name>
        <dbReference type="ChEBI" id="CHEBI:29105"/>
        <label>1</label>
        <note>structural</note>
    </ligand>
</feature>
<evidence type="ECO:0000313" key="7">
    <source>
        <dbReference type="EMBL" id="AUH65092.1"/>
    </source>
</evidence>
<dbReference type="GO" id="GO:0046294">
    <property type="term" value="P:formaldehyde catabolic process"/>
    <property type="evidence" value="ECO:0007669"/>
    <property type="project" value="UniProtKB-UniRule"/>
</dbReference>
<dbReference type="RefSeq" id="WP_101753119.1">
    <property type="nucleotide sequence ID" value="NZ_CP025430.1"/>
</dbReference>
<feature type="binding site" evidence="5">
    <location>
        <position position="102"/>
    </location>
    <ligand>
        <name>Zn(2+)</name>
        <dbReference type="ChEBI" id="CHEBI:29105"/>
        <label>1</label>
        <note>structural</note>
    </ligand>
</feature>
<reference evidence="7 8" key="1">
    <citation type="journal article" date="2013" name="Antonie Van Leeuwenhoek">
        <title>Paracoccus zhejiangensis sp. nov., isolated from activated sludge in wastewater-treatment system.</title>
        <authorList>
            <person name="Wu Z.G."/>
            <person name="Zhang D.F."/>
            <person name="Liu Y.L."/>
            <person name="Wang F."/>
            <person name="Jiang X."/>
            <person name="Li C."/>
            <person name="Li S.P."/>
            <person name="Hong Q."/>
            <person name="Li W.J."/>
        </authorList>
    </citation>
    <scope>NUCLEOTIDE SEQUENCE [LARGE SCALE GENOMIC DNA]</scope>
    <source>
        <strain evidence="7 8">J6</strain>
    </source>
</reference>
<evidence type="ECO:0000313" key="8">
    <source>
        <dbReference type="Proteomes" id="UP000234530"/>
    </source>
</evidence>
<comment type="function">
    <text evidence="5">Catalyzes the condensation of formaldehyde and glutathione to S-hydroxymethylglutathione.</text>
</comment>
<keyword evidence="2 5" id="KW-0479">Metal-binding</keyword>
<evidence type="ECO:0000256" key="2">
    <source>
        <dbReference type="ARBA" id="ARBA00022723"/>
    </source>
</evidence>
<dbReference type="EMBL" id="CP025430">
    <property type="protein sequence ID" value="AUH65092.1"/>
    <property type="molecule type" value="Genomic_DNA"/>
</dbReference>
<feature type="domain" description="CENP-V/GFA" evidence="6">
    <location>
        <begin position="24"/>
        <end position="171"/>
    </location>
</feature>
<protein>
    <recommendedName>
        <fullName evidence="5">Glutathione-dependent formaldehyde-activating enzyme</fullName>
        <ecNumber evidence="5">4.4.1.22</ecNumber>
    </recommendedName>
    <alternativeName>
        <fullName evidence="5">S-(hydroxymethyl)glutathione synthase</fullName>
    </alternativeName>
</protein>
<keyword evidence="8" id="KW-1185">Reference proteome</keyword>
<comment type="similarity">
    <text evidence="1 5">Belongs to the Gfa family.</text>
</comment>
<dbReference type="OrthoDB" id="9011205at2"/>
<sequence>MASTDGVTIHPAVDHGVKSGNPNFGGGELTCHCASNPVKVRVGAQTAHNHVCGCTKCWKPDGAVFSQVAVVGRDAIEVVQGAEKLEIVNKDAPIQRHRCKDCGVHMYGRIENKDHPFYGLDFVHTELSSEDGWSAPEFAAFVSSVIESGVDPSRMDGIRARLRELGLEPYDALSPPLMDAIATHIAKRSGALPA</sequence>
<proteinExistence type="inferred from homology"/>
<organism evidence="7 8">
    <name type="scientific">Paracoccus zhejiangensis</name>
    <dbReference type="NCBI Taxonomy" id="1077935"/>
    <lineage>
        <taxon>Bacteria</taxon>
        <taxon>Pseudomonadati</taxon>
        <taxon>Pseudomonadota</taxon>
        <taxon>Alphaproteobacteria</taxon>
        <taxon>Rhodobacterales</taxon>
        <taxon>Paracoccaceae</taxon>
        <taxon>Paracoccus</taxon>
    </lineage>
</organism>
<dbReference type="HAMAP" id="MF_00723">
    <property type="entry name" value="Formald_GSH"/>
    <property type="match status" value="1"/>
</dbReference>
<keyword evidence="4 5" id="KW-0456">Lyase</keyword>
<dbReference type="PANTHER" id="PTHR33337">
    <property type="entry name" value="GFA DOMAIN-CONTAINING PROTEIN"/>
    <property type="match status" value="1"/>
</dbReference>
<feature type="binding site" evidence="5">
    <location>
        <position position="57"/>
    </location>
    <ligand>
        <name>Zn(2+)</name>
        <dbReference type="ChEBI" id="CHEBI:29105"/>
        <label>2</label>
        <note>catalytic</note>
    </ligand>
</feature>
<dbReference type="PANTHER" id="PTHR33337:SF40">
    <property type="entry name" value="CENP-V_GFA DOMAIN-CONTAINING PROTEIN-RELATED"/>
    <property type="match status" value="1"/>
</dbReference>
<dbReference type="GO" id="GO:0051907">
    <property type="term" value="F:S-(hydroxymethyl)glutathione synthase activity"/>
    <property type="evidence" value="ECO:0007669"/>
    <property type="project" value="UniProtKB-UniRule"/>
</dbReference>
<evidence type="ECO:0000256" key="3">
    <source>
        <dbReference type="ARBA" id="ARBA00022833"/>
    </source>
</evidence>
<feature type="binding site" evidence="5">
    <location>
        <position position="33"/>
    </location>
    <ligand>
        <name>Zn(2+)</name>
        <dbReference type="ChEBI" id="CHEBI:29105"/>
        <label>1</label>
        <note>structural</note>
    </ligand>
</feature>
<comment type="cofactor">
    <cofactor evidence="5">
        <name>Zn(2+)</name>
        <dbReference type="ChEBI" id="CHEBI:29105"/>
    </cofactor>
    <text evidence="5">Binds 2 Zn(2+) ions per subunit.</text>
</comment>
<dbReference type="NCBIfam" id="NF003829">
    <property type="entry name" value="PRK05417.1"/>
    <property type="match status" value="1"/>
</dbReference>
<feature type="binding site" evidence="5">
    <location>
        <position position="99"/>
    </location>
    <ligand>
        <name>Zn(2+)</name>
        <dbReference type="ChEBI" id="CHEBI:29105"/>
        <label>1</label>
        <note>structural</note>
    </ligand>
</feature>
<feature type="binding site" evidence="5">
    <location>
        <position position="54"/>
    </location>
    <ligand>
        <name>Zn(2+)</name>
        <dbReference type="ChEBI" id="CHEBI:29105"/>
        <label>2</label>
        <note>catalytic</note>
    </ligand>
</feature>
<evidence type="ECO:0000259" key="6">
    <source>
        <dbReference type="PROSITE" id="PS51891"/>
    </source>
</evidence>
<dbReference type="NCBIfam" id="TIGR02820">
    <property type="entry name" value="formald_GSH"/>
    <property type="match status" value="1"/>
</dbReference>
<dbReference type="PROSITE" id="PS51891">
    <property type="entry name" value="CENP_V_GFA"/>
    <property type="match status" value="1"/>
</dbReference>
<dbReference type="InterPro" id="IPR014185">
    <property type="entry name" value="Formald_GSH"/>
</dbReference>
<dbReference type="AlphaFoldDB" id="A0A2H5F0N0"/>
<dbReference type="Gene3D" id="3.90.1590.10">
    <property type="entry name" value="glutathione-dependent formaldehyde- activating enzyme (gfa)"/>
    <property type="match status" value="1"/>
</dbReference>
<evidence type="ECO:0000256" key="4">
    <source>
        <dbReference type="ARBA" id="ARBA00023239"/>
    </source>
</evidence>
<dbReference type="Pfam" id="PF04828">
    <property type="entry name" value="GFA"/>
    <property type="match status" value="1"/>
</dbReference>
<gene>
    <name evidence="5 7" type="primary">gfa</name>
    <name evidence="7" type="ORF">CX676_13675</name>
</gene>
<dbReference type="EC" id="4.4.1.22" evidence="5"/>
<evidence type="ECO:0000256" key="5">
    <source>
        <dbReference type="HAMAP-Rule" id="MF_00723"/>
    </source>
</evidence>
<dbReference type="KEGG" id="pzh:CX676_13675"/>
<keyword evidence="3 5" id="KW-0862">Zinc</keyword>
<feature type="binding site" evidence="5">
    <location>
        <position position="52"/>
    </location>
    <ligand>
        <name>Zn(2+)</name>
        <dbReference type="ChEBI" id="CHEBI:29105"/>
        <label>2</label>
        <note>catalytic</note>
    </ligand>
</feature>
<dbReference type="InterPro" id="IPR006913">
    <property type="entry name" value="CENP-V/GFA"/>
</dbReference>
<name>A0A2H5F0N0_9RHOB</name>
<dbReference type="InterPro" id="IPR011057">
    <property type="entry name" value="Mss4-like_sf"/>
</dbReference>
<dbReference type="GO" id="GO:0008270">
    <property type="term" value="F:zinc ion binding"/>
    <property type="evidence" value="ECO:0007669"/>
    <property type="project" value="UniProtKB-UniRule"/>
</dbReference>
<dbReference type="UniPathway" id="UPA00562">
    <property type="reaction ID" value="UER00621"/>
</dbReference>
<evidence type="ECO:0000256" key="1">
    <source>
        <dbReference type="ARBA" id="ARBA00005495"/>
    </source>
</evidence>
<dbReference type="Proteomes" id="UP000234530">
    <property type="component" value="Chromosome"/>
</dbReference>
<accession>A0A2H5F0N0</accession>